<dbReference type="PANTHER" id="PTHR10656:SF42">
    <property type="entry name" value="CYCLIC GMP-AMP SYNTHASE-LIKE PROTEIN-RELATED"/>
    <property type="match status" value="1"/>
</dbReference>
<dbReference type="Proteomes" id="UP000828390">
    <property type="component" value="Unassembled WGS sequence"/>
</dbReference>
<evidence type="ECO:0000313" key="3">
    <source>
        <dbReference type="EMBL" id="KAH3847169.1"/>
    </source>
</evidence>
<organism evidence="3 4">
    <name type="scientific">Dreissena polymorpha</name>
    <name type="common">Zebra mussel</name>
    <name type="synonym">Mytilus polymorpha</name>
    <dbReference type="NCBI Taxonomy" id="45954"/>
    <lineage>
        <taxon>Eukaryota</taxon>
        <taxon>Metazoa</taxon>
        <taxon>Spiralia</taxon>
        <taxon>Lophotrochozoa</taxon>
        <taxon>Mollusca</taxon>
        <taxon>Bivalvia</taxon>
        <taxon>Autobranchia</taxon>
        <taxon>Heteroconchia</taxon>
        <taxon>Euheterodonta</taxon>
        <taxon>Imparidentia</taxon>
        <taxon>Neoheterodontei</taxon>
        <taxon>Myida</taxon>
        <taxon>Dreissenoidea</taxon>
        <taxon>Dreissenidae</taxon>
        <taxon>Dreissena</taxon>
    </lineage>
</organism>
<evidence type="ECO:0000313" key="4">
    <source>
        <dbReference type="Proteomes" id="UP000828390"/>
    </source>
</evidence>
<dbReference type="EMBL" id="JAIWYP010000003">
    <property type="protein sequence ID" value="KAH3847169.1"/>
    <property type="molecule type" value="Genomic_DNA"/>
</dbReference>
<gene>
    <name evidence="3" type="ORF">DPMN_089486</name>
</gene>
<proteinExistence type="inferred from homology"/>
<reference evidence="3" key="1">
    <citation type="journal article" date="2019" name="bioRxiv">
        <title>The Genome of the Zebra Mussel, Dreissena polymorpha: A Resource for Invasive Species Research.</title>
        <authorList>
            <person name="McCartney M.A."/>
            <person name="Auch B."/>
            <person name="Kono T."/>
            <person name="Mallez S."/>
            <person name="Zhang Y."/>
            <person name="Obille A."/>
            <person name="Becker A."/>
            <person name="Abrahante J.E."/>
            <person name="Garbe J."/>
            <person name="Badalamenti J.P."/>
            <person name="Herman A."/>
            <person name="Mangelson H."/>
            <person name="Liachko I."/>
            <person name="Sullivan S."/>
            <person name="Sone E.D."/>
            <person name="Koren S."/>
            <person name="Silverstein K.A.T."/>
            <person name="Beckman K.B."/>
            <person name="Gohl D.M."/>
        </authorList>
    </citation>
    <scope>NUCLEOTIDE SEQUENCE</scope>
    <source>
        <strain evidence="3">Duluth1</strain>
        <tissue evidence="3">Whole animal</tissue>
    </source>
</reference>
<evidence type="ECO:0000259" key="2">
    <source>
        <dbReference type="Pfam" id="PF20266"/>
    </source>
</evidence>
<reference evidence="3" key="2">
    <citation type="submission" date="2020-11" db="EMBL/GenBank/DDBJ databases">
        <authorList>
            <person name="McCartney M.A."/>
            <person name="Auch B."/>
            <person name="Kono T."/>
            <person name="Mallez S."/>
            <person name="Becker A."/>
            <person name="Gohl D.M."/>
            <person name="Silverstein K.A.T."/>
            <person name="Koren S."/>
            <person name="Bechman K.B."/>
            <person name="Herman A."/>
            <person name="Abrahante J.E."/>
            <person name="Garbe J."/>
        </authorList>
    </citation>
    <scope>NUCLEOTIDE SEQUENCE</scope>
    <source>
        <strain evidence="3">Duluth1</strain>
        <tissue evidence="3">Whole animal</tissue>
    </source>
</reference>
<dbReference type="PANTHER" id="PTHR10656">
    <property type="entry name" value="CELL FATE DETERMINING PROTEIN MAB21-RELATED"/>
    <property type="match status" value="1"/>
</dbReference>
<dbReference type="Gene3D" id="1.10.1410.40">
    <property type="match status" value="1"/>
</dbReference>
<comment type="caution">
    <text evidence="3">The sequence shown here is derived from an EMBL/GenBank/DDBJ whole genome shotgun (WGS) entry which is preliminary data.</text>
</comment>
<protein>
    <recommendedName>
        <fullName evidence="2">Mab-21-like HhH/H2TH-like domain-containing protein</fullName>
    </recommendedName>
</protein>
<dbReference type="AlphaFoldDB" id="A0A9D4QXG5"/>
<accession>A0A9D4QXG5</accession>
<comment type="similarity">
    <text evidence="1">Belongs to the mab-21 family.</text>
</comment>
<keyword evidence="4" id="KW-1185">Reference proteome</keyword>
<feature type="domain" description="Mab-21-like HhH/H2TH-like" evidence="2">
    <location>
        <begin position="14"/>
        <end position="85"/>
    </location>
</feature>
<sequence length="146" mass="16826">MIRKEFLHPLVDERLSAFHMKTALLFTVEQFPEDIWRDDNLVQCVIYCLNTLKRFLKTGYCPHSSIDSVNLFAGKPNVNVVNIVKHKVTDMINSGLSCLLTLNMDYVGKRLEFNRHKIPGLEIQFETIRKMMTGLLNSHIFADVGN</sequence>
<dbReference type="Pfam" id="PF20266">
    <property type="entry name" value="Mab-21_C"/>
    <property type="match status" value="1"/>
</dbReference>
<dbReference type="InterPro" id="IPR046906">
    <property type="entry name" value="Mab-21_HhH/H2TH-like"/>
</dbReference>
<name>A0A9D4QXG5_DREPO</name>
<evidence type="ECO:0000256" key="1">
    <source>
        <dbReference type="ARBA" id="ARBA00008307"/>
    </source>
</evidence>